<reference evidence="3" key="1">
    <citation type="submission" date="2023-06" db="EMBL/GenBank/DDBJ databases">
        <title>Genome-scale phylogeny and comparative genomics of the fungal order Sordariales.</title>
        <authorList>
            <consortium name="Lawrence Berkeley National Laboratory"/>
            <person name="Hensen N."/>
            <person name="Bonometti L."/>
            <person name="Westerberg I."/>
            <person name="Brannstrom I.O."/>
            <person name="Guillou S."/>
            <person name="Cros-Aarteil S."/>
            <person name="Calhoun S."/>
            <person name="Haridas S."/>
            <person name="Kuo A."/>
            <person name="Mondo S."/>
            <person name="Pangilinan J."/>
            <person name="Riley R."/>
            <person name="LaButti K."/>
            <person name="Andreopoulos B."/>
            <person name="Lipzen A."/>
            <person name="Chen C."/>
            <person name="Yanf M."/>
            <person name="Daum C."/>
            <person name="Ng V."/>
            <person name="Clum A."/>
            <person name="Steindorff A."/>
            <person name="Ohm R."/>
            <person name="Martin F."/>
            <person name="Silar P."/>
            <person name="Natvig D."/>
            <person name="Lalanne C."/>
            <person name="Gautier V."/>
            <person name="Ament-velasquez S.L."/>
            <person name="Kruys A."/>
            <person name="Hutchinson M.I."/>
            <person name="Powell A.J."/>
            <person name="Barry K."/>
            <person name="Miller A.N."/>
            <person name="Grigoriev I.V."/>
            <person name="Debuchy R."/>
            <person name="Gladieux P."/>
            <person name="Thoren M.H."/>
            <person name="Johannesson H."/>
        </authorList>
    </citation>
    <scope>NUCLEOTIDE SEQUENCE</scope>
    <source>
        <strain evidence="3">SMH3187-1</strain>
    </source>
</reference>
<sequence length="333" mass="36636">MAPPDSTRWPLTTEVSGDENEKRTADALLATYHYYDTHGKRAAGDPAQDTPASLRSELSLGGLAGLLKHLRFAGAARPARPLHSHVAMGGEVVASDRMDIHLLWTNEGKLFVKPVPRFLLSLDFCRSNLQCPDGCTCRDPLADACRGIPRRVAFGFLYTYACLISSESDFHIANEISCCLTLARELLQVHEHDPGVIHPRFLRAELRLSRLNTISRLTSLPHFNPYVRGHYTYGNLFRDNLAWIATATVFVVVVLTAMQVGLATERLQGDATFQQASYGFTIFAILGPMGAFALVTLYALFHLVKGLPSLLRSLGKRTAADRAVSSAKPRTMA</sequence>
<organism evidence="3 4">
    <name type="scientific">Schizothecium vesticola</name>
    <dbReference type="NCBI Taxonomy" id="314040"/>
    <lineage>
        <taxon>Eukaryota</taxon>
        <taxon>Fungi</taxon>
        <taxon>Dikarya</taxon>
        <taxon>Ascomycota</taxon>
        <taxon>Pezizomycotina</taxon>
        <taxon>Sordariomycetes</taxon>
        <taxon>Sordariomycetidae</taxon>
        <taxon>Sordariales</taxon>
        <taxon>Schizotheciaceae</taxon>
        <taxon>Schizothecium</taxon>
    </lineage>
</organism>
<feature type="transmembrane region" description="Helical" evidence="2">
    <location>
        <begin position="282"/>
        <end position="304"/>
    </location>
</feature>
<protein>
    <submittedName>
        <fullName evidence="3">Uncharacterized protein</fullName>
    </submittedName>
</protein>
<evidence type="ECO:0000313" key="4">
    <source>
        <dbReference type="Proteomes" id="UP001172155"/>
    </source>
</evidence>
<evidence type="ECO:0000256" key="1">
    <source>
        <dbReference type="SAM" id="MobiDB-lite"/>
    </source>
</evidence>
<dbReference type="Proteomes" id="UP001172155">
    <property type="component" value="Unassembled WGS sequence"/>
</dbReference>
<evidence type="ECO:0000256" key="2">
    <source>
        <dbReference type="SAM" id="Phobius"/>
    </source>
</evidence>
<accession>A0AA40K4J2</accession>
<keyword evidence="2" id="KW-0472">Membrane</keyword>
<name>A0AA40K4J2_9PEZI</name>
<keyword evidence="4" id="KW-1185">Reference proteome</keyword>
<evidence type="ECO:0000313" key="3">
    <source>
        <dbReference type="EMBL" id="KAK0745648.1"/>
    </source>
</evidence>
<comment type="caution">
    <text evidence="3">The sequence shown here is derived from an EMBL/GenBank/DDBJ whole genome shotgun (WGS) entry which is preliminary data.</text>
</comment>
<gene>
    <name evidence="3" type="ORF">B0T18DRAFT_480283</name>
</gene>
<dbReference type="Pfam" id="PF20246">
    <property type="entry name" value="DUF6601"/>
    <property type="match status" value="1"/>
</dbReference>
<dbReference type="PANTHER" id="PTHR34414">
    <property type="entry name" value="HET DOMAIN-CONTAINING PROTEIN-RELATED"/>
    <property type="match status" value="1"/>
</dbReference>
<dbReference type="AlphaFoldDB" id="A0AA40K4J2"/>
<dbReference type="PANTHER" id="PTHR34414:SF1">
    <property type="entry name" value="SUBTILISIN-LIKE SERINE PROTEASE"/>
    <property type="match status" value="1"/>
</dbReference>
<dbReference type="InterPro" id="IPR046536">
    <property type="entry name" value="DUF6601"/>
</dbReference>
<proteinExistence type="predicted"/>
<feature type="region of interest" description="Disordered" evidence="1">
    <location>
        <begin position="1"/>
        <end position="20"/>
    </location>
</feature>
<keyword evidence="2" id="KW-0812">Transmembrane</keyword>
<dbReference type="EMBL" id="JAUKUD010000004">
    <property type="protein sequence ID" value="KAK0745648.1"/>
    <property type="molecule type" value="Genomic_DNA"/>
</dbReference>
<feature type="transmembrane region" description="Helical" evidence="2">
    <location>
        <begin position="241"/>
        <end position="262"/>
    </location>
</feature>
<keyword evidence="2" id="KW-1133">Transmembrane helix</keyword>